<keyword evidence="1" id="KW-0175">Coiled coil</keyword>
<evidence type="ECO:0000313" key="3">
    <source>
        <dbReference type="EMBL" id="KAJ8774075.1"/>
    </source>
</evidence>
<keyword evidence="4" id="KW-1185">Reference proteome</keyword>
<dbReference type="EMBL" id="JAIWQS010000001">
    <property type="protein sequence ID" value="KAJ8774075.1"/>
    <property type="molecule type" value="Genomic_DNA"/>
</dbReference>
<feature type="transmembrane region" description="Helical" evidence="2">
    <location>
        <begin position="40"/>
        <end position="61"/>
    </location>
</feature>
<comment type="caution">
    <text evidence="3">The sequence shown here is derived from an EMBL/GenBank/DDBJ whole genome shotgun (WGS) entry which is preliminary data.</text>
</comment>
<sequence length="325" mass="37009">MAALFTLALKPLAVCKSVFMFSLTLLLVMIQTWIDLVKTAISVHLDILRKTIICTIALVALPERIVTALQRERLLEQNLHEMQNVVSDLVHRKNEVQNQLQIAIKEREILESILAEFDEENDRVIAQIELLEHELRHLKVENLQLKAIQRKDLWDFKDDDISDNTKNTDIARTSDILYGIPSWRSDYEASKRMMHKDAWGTECKSKEEVLIPGCFSQQMDRNESLNRRRKAASQSLFSAVLSLLVGMIIWEAEDPCVPLVVALFGVVVMSLQSVVQLFSNMRNRPASDAVVLLSLNWFILGALTYPTLPKDPGLWTTTIEVTKAS</sequence>
<dbReference type="PANTHER" id="PTHR36073:SF1">
    <property type="entry name" value="OS01G0962100 PROTEIN"/>
    <property type="match status" value="1"/>
</dbReference>
<proteinExistence type="predicted"/>
<keyword evidence="2" id="KW-0472">Membrane</keyword>
<keyword evidence="2" id="KW-0812">Transmembrane</keyword>
<evidence type="ECO:0000256" key="2">
    <source>
        <dbReference type="SAM" id="Phobius"/>
    </source>
</evidence>
<feature type="transmembrane region" description="Helical" evidence="2">
    <location>
        <begin position="231"/>
        <end position="250"/>
    </location>
</feature>
<feature type="transmembrane region" description="Helical" evidence="2">
    <location>
        <begin position="12"/>
        <end position="34"/>
    </location>
</feature>
<reference evidence="3 4" key="1">
    <citation type="submission" date="2021-09" db="EMBL/GenBank/DDBJ databases">
        <title>Genomic insights and catalytic innovation underlie evolution of tropane alkaloids biosynthesis.</title>
        <authorList>
            <person name="Wang Y.-J."/>
            <person name="Tian T."/>
            <person name="Huang J.-P."/>
            <person name="Huang S.-X."/>
        </authorList>
    </citation>
    <scope>NUCLEOTIDE SEQUENCE [LARGE SCALE GENOMIC DNA]</scope>
    <source>
        <strain evidence="3">KIB-2018</strain>
        <tissue evidence="3">Leaf</tissue>
    </source>
</reference>
<gene>
    <name evidence="3" type="ORF">K2173_009506</name>
</gene>
<name>A0AAV8U807_9ROSI</name>
<evidence type="ECO:0000256" key="1">
    <source>
        <dbReference type="SAM" id="Coils"/>
    </source>
</evidence>
<dbReference type="Proteomes" id="UP001159364">
    <property type="component" value="Linkage Group LG01"/>
</dbReference>
<evidence type="ECO:0000313" key="4">
    <source>
        <dbReference type="Proteomes" id="UP001159364"/>
    </source>
</evidence>
<feature type="coiled-coil region" evidence="1">
    <location>
        <begin position="79"/>
        <end position="148"/>
    </location>
</feature>
<dbReference type="AlphaFoldDB" id="A0AAV8U807"/>
<feature type="transmembrane region" description="Helical" evidence="2">
    <location>
        <begin position="256"/>
        <end position="278"/>
    </location>
</feature>
<protein>
    <submittedName>
        <fullName evidence="3">Uncharacterized protein</fullName>
    </submittedName>
</protein>
<dbReference type="PANTHER" id="PTHR36073">
    <property type="match status" value="1"/>
</dbReference>
<keyword evidence="2" id="KW-1133">Transmembrane helix</keyword>
<accession>A0AAV8U807</accession>
<feature type="transmembrane region" description="Helical" evidence="2">
    <location>
        <begin position="290"/>
        <end position="308"/>
    </location>
</feature>
<organism evidence="3 4">
    <name type="scientific">Erythroxylum novogranatense</name>
    <dbReference type="NCBI Taxonomy" id="1862640"/>
    <lineage>
        <taxon>Eukaryota</taxon>
        <taxon>Viridiplantae</taxon>
        <taxon>Streptophyta</taxon>
        <taxon>Embryophyta</taxon>
        <taxon>Tracheophyta</taxon>
        <taxon>Spermatophyta</taxon>
        <taxon>Magnoliopsida</taxon>
        <taxon>eudicotyledons</taxon>
        <taxon>Gunneridae</taxon>
        <taxon>Pentapetalae</taxon>
        <taxon>rosids</taxon>
        <taxon>fabids</taxon>
        <taxon>Malpighiales</taxon>
        <taxon>Erythroxylaceae</taxon>
        <taxon>Erythroxylum</taxon>
    </lineage>
</organism>